<comment type="caution">
    <text evidence="2">The sequence shown here is derived from an EMBL/GenBank/DDBJ whole genome shotgun (WGS) entry which is preliminary data.</text>
</comment>
<dbReference type="AlphaFoldDB" id="A0A9D1ITB5"/>
<evidence type="ECO:0000313" key="3">
    <source>
        <dbReference type="Proteomes" id="UP000824073"/>
    </source>
</evidence>
<sequence length="222" mass="24808">MMEKGRAPVQIESRTLSGSAGTRGALRIEIEYPAVTGCACGTRLSAFYRRQAEAYYRACCYGTPRRQAEQQRALWKDDTPFEPLRAGRSFSVMYNEGGFLSIFSDSWEELGCAGSFLRRQAHTWELSSGRAVPAGRFFRRGSAWRQLAVSSISSQIEQWTAEQPAAFFADARQKCRVLHGFYLADDGMVFYYPAESLGPRALGIPSFLVRYSDFGGMLAVTL</sequence>
<reference evidence="2" key="2">
    <citation type="journal article" date="2021" name="PeerJ">
        <title>Extensive microbial diversity within the chicken gut microbiome revealed by metagenomics and culture.</title>
        <authorList>
            <person name="Gilroy R."/>
            <person name="Ravi A."/>
            <person name="Getino M."/>
            <person name="Pursley I."/>
            <person name="Horton D.L."/>
            <person name="Alikhan N.F."/>
            <person name="Baker D."/>
            <person name="Gharbi K."/>
            <person name="Hall N."/>
            <person name="Watson M."/>
            <person name="Adriaenssens E.M."/>
            <person name="Foster-Nyarko E."/>
            <person name="Jarju S."/>
            <person name="Secka A."/>
            <person name="Antonio M."/>
            <person name="Oren A."/>
            <person name="Chaudhuri R.R."/>
            <person name="La Ragione R."/>
            <person name="Hildebrand F."/>
            <person name="Pallen M.J."/>
        </authorList>
    </citation>
    <scope>NUCLEOTIDE SEQUENCE</scope>
    <source>
        <strain evidence="2">CHK191-8634</strain>
    </source>
</reference>
<evidence type="ECO:0000259" key="1">
    <source>
        <dbReference type="Pfam" id="PF11738"/>
    </source>
</evidence>
<dbReference type="EMBL" id="DVMR01000015">
    <property type="protein sequence ID" value="HIU42962.1"/>
    <property type="molecule type" value="Genomic_DNA"/>
</dbReference>
<dbReference type="Proteomes" id="UP000824073">
    <property type="component" value="Unassembled WGS sequence"/>
</dbReference>
<feature type="domain" description="DUF3298" evidence="1">
    <location>
        <begin position="137"/>
        <end position="212"/>
    </location>
</feature>
<organism evidence="2 3">
    <name type="scientific">Candidatus Ventrousia excrementavium</name>
    <dbReference type="NCBI Taxonomy" id="2840961"/>
    <lineage>
        <taxon>Bacteria</taxon>
        <taxon>Bacillati</taxon>
        <taxon>Bacillota</taxon>
        <taxon>Clostridia</taxon>
        <taxon>Eubacteriales</taxon>
        <taxon>Clostridiaceae</taxon>
        <taxon>Clostridiaceae incertae sedis</taxon>
        <taxon>Candidatus Ventrousia</taxon>
    </lineage>
</organism>
<reference evidence="2" key="1">
    <citation type="submission" date="2020-10" db="EMBL/GenBank/DDBJ databases">
        <authorList>
            <person name="Gilroy R."/>
        </authorList>
    </citation>
    <scope>NUCLEOTIDE SEQUENCE</scope>
    <source>
        <strain evidence="2">CHK191-8634</strain>
    </source>
</reference>
<name>A0A9D1ITB5_9CLOT</name>
<evidence type="ECO:0000313" key="2">
    <source>
        <dbReference type="EMBL" id="HIU42962.1"/>
    </source>
</evidence>
<protein>
    <submittedName>
        <fullName evidence="2">DUF3298 domain-containing protein</fullName>
    </submittedName>
</protein>
<dbReference type="Pfam" id="PF11738">
    <property type="entry name" value="DUF3298"/>
    <property type="match status" value="1"/>
</dbReference>
<accession>A0A9D1ITB5</accession>
<dbReference type="InterPro" id="IPR037126">
    <property type="entry name" value="PdaC/RsiV-like_sf"/>
</dbReference>
<dbReference type="Gene3D" id="3.90.640.20">
    <property type="entry name" value="Heat-shock cognate protein, ATPase"/>
    <property type="match status" value="1"/>
</dbReference>
<gene>
    <name evidence="2" type="ORF">IAB67_01540</name>
</gene>
<dbReference type="InterPro" id="IPR021729">
    <property type="entry name" value="DUF3298"/>
</dbReference>
<proteinExistence type="predicted"/>